<evidence type="ECO:0000256" key="1">
    <source>
        <dbReference type="ARBA" id="ARBA00022481"/>
    </source>
</evidence>
<evidence type="ECO:0000256" key="3">
    <source>
        <dbReference type="PROSITE-ProRule" id="PRU00284"/>
    </source>
</evidence>
<keyword evidence="4" id="KW-1133">Transmembrane helix</keyword>
<evidence type="ECO:0000313" key="7">
    <source>
        <dbReference type="EMBL" id="MDF3838021.1"/>
    </source>
</evidence>
<dbReference type="PANTHER" id="PTHR43531">
    <property type="entry name" value="PROTEIN ICFG"/>
    <property type="match status" value="1"/>
</dbReference>
<dbReference type="Gene3D" id="1.10.287.950">
    <property type="entry name" value="Methyl-accepting chemotaxis protein"/>
    <property type="match status" value="1"/>
</dbReference>
<evidence type="ECO:0000259" key="5">
    <source>
        <dbReference type="PROSITE" id="PS50111"/>
    </source>
</evidence>
<keyword evidence="1" id="KW-0488">Methylation</keyword>
<dbReference type="InterPro" id="IPR003660">
    <property type="entry name" value="HAMP_dom"/>
</dbReference>
<proteinExistence type="inferred from homology"/>
<dbReference type="EMBL" id="JARJLM010000558">
    <property type="protein sequence ID" value="MDF3838021.1"/>
    <property type="molecule type" value="Genomic_DNA"/>
</dbReference>
<dbReference type="RefSeq" id="WP_017229475.1">
    <property type="nucleotide sequence ID" value="NZ_JARJLM010000558.1"/>
</dbReference>
<dbReference type="Proteomes" id="UP001216674">
    <property type="component" value="Unassembled WGS sequence"/>
</dbReference>
<protein>
    <submittedName>
        <fullName evidence="7">Methyl-accepting chemotaxis protein</fullName>
    </submittedName>
</protein>
<accession>A0ABT6AZH3</accession>
<name>A0ABT6AZH3_9BURK</name>
<dbReference type="InterPro" id="IPR051310">
    <property type="entry name" value="MCP_chemotaxis"/>
</dbReference>
<keyword evidence="3" id="KW-0807">Transducer</keyword>
<dbReference type="SUPFAM" id="SSF58104">
    <property type="entry name" value="Methyl-accepting chemotaxis protein (MCP) signaling domain"/>
    <property type="match status" value="1"/>
</dbReference>
<evidence type="ECO:0000313" key="8">
    <source>
        <dbReference type="Proteomes" id="UP001216674"/>
    </source>
</evidence>
<sequence length="398" mass="41075">MTLLANLSTRARLGAGFAVVLLLMAAAIAVGLSQLPGTAGGNAEQAADSARTLMFALWLVALLACAAFTYGIARGVEQPLGEAVYIAETVASGDLSQEFETERQGEFGRLLRGMGEMEDMLTDLVSRIKESTDSITDASKQIAAGNTDLSQRTEEQAAALQQTASSMGELTAMVRQNTERAHAANELAANASHIAQRGGTAVGEVEETMQAISASSKKVVDIIDVIEGIAFQTNILALNAAVEAARAGEQGRGFAVVAGEVRTLAQRSAAAAKEIRGLIGDSADQVRNGSVRVEQAGQTMREIVTASRQVTTILGEIAVASAQQGSGIEQVNQAVMQMDAVTQQNAALVEQAAAASSALAEQANQLQGAVGEFKLDAVPAANAPAQARFAGGLRGAHA</sequence>
<feature type="transmembrane region" description="Helical" evidence="4">
    <location>
        <begin position="53"/>
        <end position="73"/>
    </location>
</feature>
<dbReference type="Pfam" id="PF00672">
    <property type="entry name" value="HAMP"/>
    <property type="match status" value="1"/>
</dbReference>
<dbReference type="PROSITE" id="PS50111">
    <property type="entry name" value="CHEMOTAXIS_TRANSDUC_2"/>
    <property type="match status" value="1"/>
</dbReference>
<keyword evidence="4" id="KW-0812">Transmembrane</keyword>
<dbReference type="CDD" id="cd06225">
    <property type="entry name" value="HAMP"/>
    <property type="match status" value="1"/>
</dbReference>
<dbReference type="PANTHER" id="PTHR43531:SF14">
    <property type="entry name" value="METHYL-ACCEPTING CHEMOTAXIS PROTEIN I-RELATED"/>
    <property type="match status" value="1"/>
</dbReference>
<dbReference type="Pfam" id="PF00015">
    <property type="entry name" value="MCPsignal"/>
    <property type="match status" value="1"/>
</dbReference>
<keyword evidence="8" id="KW-1185">Reference proteome</keyword>
<dbReference type="PRINTS" id="PR00260">
    <property type="entry name" value="CHEMTRNSDUCR"/>
</dbReference>
<dbReference type="SMART" id="SM00304">
    <property type="entry name" value="HAMP"/>
    <property type="match status" value="1"/>
</dbReference>
<dbReference type="InterPro" id="IPR004090">
    <property type="entry name" value="Chemotax_Me-accpt_rcpt"/>
</dbReference>
<feature type="domain" description="HAMP" evidence="6">
    <location>
        <begin position="74"/>
        <end position="126"/>
    </location>
</feature>
<dbReference type="CDD" id="cd11386">
    <property type="entry name" value="MCP_signal"/>
    <property type="match status" value="1"/>
</dbReference>
<evidence type="ECO:0000256" key="2">
    <source>
        <dbReference type="ARBA" id="ARBA00029447"/>
    </source>
</evidence>
<evidence type="ECO:0000256" key="4">
    <source>
        <dbReference type="SAM" id="Phobius"/>
    </source>
</evidence>
<dbReference type="SMART" id="SM00283">
    <property type="entry name" value="MA"/>
    <property type="match status" value="1"/>
</dbReference>
<comment type="similarity">
    <text evidence="2">Belongs to the methyl-accepting chemotaxis (MCP) protein family.</text>
</comment>
<reference evidence="7 8" key="1">
    <citation type="submission" date="2023-03" db="EMBL/GenBank/DDBJ databases">
        <title>Draft assemblies of triclosan tolerant bacteria isolated from returned activated sludge.</title>
        <authorList>
            <person name="Van Hamelsveld S."/>
        </authorList>
    </citation>
    <scope>NUCLEOTIDE SEQUENCE [LARGE SCALE GENOMIC DNA]</scope>
    <source>
        <strain evidence="7 8">GW210010_S58</strain>
    </source>
</reference>
<dbReference type="InterPro" id="IPR004089">
    <property type="entry name" value="MCPsignal_dom"/>
</dbReference>
<feature type="domain" description="Methyl-accepting transducer" evidence="5">
    <location>
        <begin position="131"/>
        <end position="360"/>
    </location>
</feature>
<gene>
    <name evidence="7" type="ORF">P3W85_34575</name>
</gene>
<dbReference type="PROSITE" id="PS50885">
    <property type="entry name" value="HAMP"/>
    <property type="match status" value="1"/>
</dbReference>
<comment type="caution">
    <text evidence="7">The sequence shown here is derived from an EMBL/GenBank/DDBJ whole genome shotgun (WGS) entry which is preliminary data.</text>
</comment>
<evidence type="ECO:0000259" key="6">
    <source>
        <dbReference type="PROSITE" id="PS50885"/>
    </source>
</evidence>
<keyword evidence="4" id="KW-0472">Membrane</keyword>
<organism evidence="7 8">
    <name type="scientific">Cupriavidus basilensis</name>
    <dbReference type="NCBI Taxonomy" id="68895"/>
    <lineage>
        <taxon>Bacteria</taxon>
        <taxon>Pseudomonadati</taxon>
        <taxon>Pseudomonadota</taxon>
        <taxon>Betaproteobacteria</taxon>
        <taxon>Burkholderiales</taxon>
        <taxon>Burkholderiaceae</taxon>
        <taxon>Cupriavidus</taxon>
    </lineage>
</organism>